<feature type="transmembrane region" description="Helical" evidence="5">
    <location>
        <begin position="253"/>
        <end position="284"/>
    </location>
</feature>
<organism evidence="6 7">
    <name type="scientific">Kaistella carnis</name>
    <dbReference type="NCBI Taxonomy" id="1241979"/>
    <lineage>
        <taxon>Bacteria</taxon>
        <taxon>Pseudomonadati</taxon>
        <taxon>Bacteroidota</taxon>
        <taxon>Flavobacteriia</taxon>
        <taxon>Flavobacteriales</taxon>
        <taxon>Weeksellaceae</taxon>
        <taxon>Chryseobacterium group</taxon>
        <taxon>Kaistella</taxon>
    </lineage>
</organism>
<keyword evidence="2 5" id="KW-0812">Transmembrane</keyword>
<keyword evidence="3 5" id="KW-1133">Transmembrane helix</keyword>
<feature type="transmembrane region" description="Helical" evidence="5">
    <location>
        <begin position="349"/>
        <end position="367"/>
    </location>
</feature>
<dbReference type="AlphaFoldDB" id="A0A3G8XLM9"/>
<keyword evidence="5" id="KW-1003">Cell membrane</keyword>
<evidence type="ECO:0000256" key="5">
    <source>
        <dbReference type="RuleBase" id="RU363041"/>
    </source>
</evidence>
<dbReference type="GO" id="GO:0005886">
    <property type="term" value="C:plasma membrane"/>
    <property type="evidence" value="ECO:0007669"/>
    <property type="project" value="UniProtKB-SubCell"/>
</dbReference>
<evidence type="ECO:0000256" key="4">
    <source>
        <dbReference type="ARBA" id="ARBA00023136"/>
    </source>
</evidence>
<comment type="similarity">
    <text evidence="5">Belongs to the 4-toluene sulfonate uptake permease (TSUP) (TC 2.A.102) family.</text>
</comment>
<proteinExistence type="inferred from homology"/>
<evidence type="ECO:0000256" key="1">
    <source>
        <dbReference type="ARBA" id="ARBA00004141"/>
    </source>
</evidence>
<dbReference type="Gene3D" id="3.40.50.720">
    <property type="entry name" value="NAD(P)-binding Rossmann-like Domain"/>
    <property type="match status" value="1"/>
</dbReference>
<feature type="transmembrane region" description="Helical" evidence="5">
    <location>
        <begin position="476"/>
        <end position="496"/>
    </location>
</feature>
<protein>
    <recommendedName>
        <fullName evidence="5">Probable membrane transporter protein</fullName>
    </recommendedName>
</protein>
<sequence length="500" mass="55742">MHPLFLNLERIPVLLVGHDELILQALKQIVRNSIHCKIKIFDENSSEDLIEFSSDKSNITLFHRKMEEDDLQDFALLIISTEDHEYEEHLLQISQNKNVLINVIGKPQISDFSLVSVIKKENIKLGISSNDYSPEVQERINRIIEHSIPSDLEEFIGKLKFAYKNPLMNREDELKSLDTITADYLDQKQKHPLANSEFENLEKITKAVRRRSNIYLGIIGVMVLIGVLSYILFEFQLFPDINAFLNADNHIFYKMLAVGFVAELVVGSTGMGYGIICTTILLMLNIAPPIISASIHSAETFTSAAGSISHFRLKNVNMKLVKALAIPAIIGAIIGALSLTYFGQHYAHIVKPIISCYTLYLGINILRNAFKNNRKKKRTQKSSRNIKVLGLFGGFIDSFTGGGWGPMVTGSLLKDGRTPRYVIGSSTLSKFILTITSAITFVITIGIQHWNIVLGLLIGGIVTAPFAAMLTSRIPIKKMFVVIGILIISLSVISIVKSLT</sequence>
<comment type="subcellular location">
    <subcellularLocation>
        <location evidence="5">Cell membrane</location>
        <topology evidence="5">Multi-pass membrane protein</topology>
    </subcellularLocation>
    <subcellularLocation>
        <location evidence="1">Membrane</location>
        <topology evidence="1">Multi-pass membrane protein</topology>
    </subcellularLocation>
</comment>
<feature type="transmembrane region" description="Helical" evidence="5">
    <location>
        <begin position="452"/>
        <end position="470"/>
    </location>
</feature>
<dbReference type="EMBL" id="CP034159">
    <property type="protein sequence ID" value="AZI34405.1"/>
    <property type="molecule type" value="Genomic_DNA"/>
</dbReference>
<name>A0A3G8XLM9_9FLAO</name>
<dbReference type="InterPro" id="IPR002781">
    <property type="entry name" value="TM_pro_TauE-like"/>
</dbReference>
<dbReference type="InterPro" id="IPR051598">
    <property type="entry name" value="TSUP/Inactive_protease-like"/>
</dbReference>
<evidence type="ECO:0000256" key="2">
    <source>
        <dbReference type="ARBA" id="ARBA00022692"/>
    </source>
</evidence>
<dbReference type="KEGG" id="ccas:EIB73_01035"/>
<keyword evidence="4 5" id="KW-0472">Membrane</keyword>
<accession>A0A3G8XLM9</accession>
<reference evidence="7" key="1">
    <citation type="submission" date="2018-11" db="EMBL/GenBank/DDBJ databases">
        <title>Proposal to divide the Flavobacteriaceae and reorganize its genera based on Amino Acid Identity values calculated from whole genome sequences.</title>
        <authorList>
            <person name="Nicholson A.C."/>
            <person name="Gulvik C.A."/>
            <person name="Whitney A.M."/>
            <person name="Humrighouse B.W."/>
            <person name="Bell M."/>
            <person name="Holmes B."/>
            <person name="Steigerwalt A.G."/>
            <person name="Villarma A."/>
            <person name="Sheth M."/>
            <person name="Batra D."/>
            <person name="Pryor J."/>
            <person name="Bernardet J.-F."/>
            <person name="Hugo C."/>
            <person name="Kampfer P."/>
            <person name="Newman J.D."/>
            <person name="McQuiston J.R."/>
        </authorList>
    </citation>
    <scope>NUCLEOTIDE SEQUENCE [LARGE SCALE GENOMIC DNA]</scope>
    <source>
        <strain evidence="7">G0081</strain>
    </source>
</reference>
<evidence type="ECO:0000256" key="3">
    <source>
        <dbReference type="ARBA" id="ARBA00022989"/>
    </source>
</evidence>
<dbReference type="PANTHER" id="PTHR43701:SF12">
    <property type="entry name" value="MEMBRANE TRANSPORTER PROTEIN YTNM-RELATED"/>
    <property type="match status" value="1"/>
</dbReference>
<keyword evidence="7" id="KW-1185">Reference proteome</keyword>
<feature type="transmembrane region" description="Helical" evidence="5">
    <location>
        <begin position="388"/>
        <end position="407"/>
    </location>
</feature>
<gene>
    <name evidence="6" type="ORF">EIB73_01035</name>
</gene>
<evidence type="ECO:0000313" key="6">
    <source>
        <dbReference type="EMBL" id="AZI34405.1"/>
    </source>
</evidence>
<feature type="transmembrane region" description="Helical" evidence="5">
    <location>
        <begin position="320"/>
        <end position="343"/>
    </location>
</feature>
<dbReference type="Pfam" id="PF13241">
    <property type="entry name" value="NAD_binding_7"/>
    <property type="match status" value="1"/>
</dbReference>
<feature type="transmembrane region" description="Helical" evidence="5">
    <location>
        <begin position="427"/>
        <end position="445"/>
    </location>
</feature>
<dbReference type="OrthoDB" id="45564at2"/>
<feature type="transmembrane region" description="Helical" evidence="5">
    <location>
        <begin position="213"/>
        <end position="233"/>
    </location>
</feature>
<dbReference type="Proteomes" id="UP000270185">
    <property type="component" value="Chromosome"/>
</dbReference>
<evidence type="ECO:0000313" key="7">
    <source>
        <dbReference type="Proteomes" id="UP000270185"/>
    </source>
</evidence>
<dbReference type="Pfam" id="PF01925">
    <property type="entry name" value="TauE"/>
    <property type="match status" value="1"/>
</dbReference>
<dbReference type="PANTHER" id="PTHR43701">
    <property type="entry name" value="MEMBRANE TRANSPORTER PROTEIN MJ0441-RELATED"/>
    <property type="match status" value="1"/>
</dbReference>